<evidence type="ECO:0000256" key="7">
    <source>
        <dbReference type="ARBA" id="ARBA00043129"/>
    </source>
</evidence>
<evidence type="ECO:0000256" key="11">
    <source>
        <dbReference type="PIRSR" id="PIRSR016958-1"/>
    </source>
</evidence>
<keyword evidence="13" id="KW-1185">Reference proteome</keyword>
<evidence type="ECO:0000256" key="3">
    <source>
        <dbReference type="ARBA" id="ARBA00022679"/>
    </source>
</evidence>
<dbReference type="PANTHER" id="PTHR12753">
    <property type="entry name" value="AD-003 - RELATED"/>
    <property type="match status" value="1"/>
</dbReference>
<dbReference type="OrthoDB" id="1298661at2759"/>
<reference evidence="12 13" key="1">
    <citation type="submission" date="2019-02" db="EMBL/GenBank/DDBJ databases">
        <title>Genome sequencing of the rare red list fungi Phellinidium pouzarii.</title>
        <authorList>
            <person name="Buettner E."/>
            <person name="Kellner H."/>
        </authorList>
    </citation>
    <scope>NUCLEOTIDE SEQUENCE [LARGE SCALE GENOMIC DNA]</scope>
    <source>
        <strain evidence="12 13">DSM 108285</strain>
    </source>
</reference>
<accession>A0A4S4L3S1</accession>
<feature type="binding site" evidence="11">
    <location>
        <position position="184"/>
    </location>
    <ligand>
        <name>S-adenosyl-L-methionine</name>
        <dbReference type="ChEBI" id="CHEBI:59789"/>
    </ligand>
</feature>
<gene>
    <name evidence="12" type="ORF">EW145_g4901</name>
</gene>
<evidence type="ECO:0000256" key="8">
    <source>
        <dbReference type="ARBA" id="ARBA00047306"/>
    </source>
</evidence>
<dbReference type="Gene3D" id="3.40.50.150">
    <property type="entry name" value="Vaccinia Virus protein VP39"/>
    <property type="match status" value="1"/>
</dbReference>
<dbReference type="SUPFAM" id="SSF53335">
    <property type="entry name" value="S-adenosyl-L-methionine-dependent methyltransferases"/>
    <property type="match status" value="1"/>
</dbReference>
<keyword evidence="3" id="KW-0808">Transferase</keyword>
<comment type="catalytic activity">
    <reaction evidence="9">
        <text>N-terminal L-prolyl-L-prolyl-L-lysyl-[protein] + 2 S-adenosyl-L-methionine = N-terminal N,N-dimethyl-L-prolyl-L-prolyl-L-lysyl-[protein] + 2 S-adenosyl-L-homocysteine + 2 H(+)</text>
        <dbReference type="Rhea" id="RHEA:54736"/>
        <dbReference type="Rhea" id="RHEA-COMP:13787"/>
        <dbReference type="Rhea" id="RHEA-COMP:13974"/>
        <dbReference type="ChEBI" id="CHEBI:15378"/>
        <dbReference type="ChEBI" id="CHEBI:57856"/>
        <dbReference type="ChEBI" id="CHEBI:59789"/>
        <dbReference type="ChEBI" id="CHEBI:138059"/>
        <dbReference type="ChEBI" id="CHEBI:138318"/>
        <dbReference type="EC" id="2.1.1.244"/>
    </reaction>
</comment>
<dbReference type="PIRSF" id="PIRSF016958">
    <property type="entry name" value="DUF858_MeTrfase_lik"/>
    <property type="match status" value="1"/>
</dbReference>
<dbReference type="AlphaFoldDB" id="A0A4S4L3S1"/>
<evidence type="ECO:0000256" key="10">
    <source>
        <dbReference type="ARBA" id="ARBA00048167"/>
    </source>
</evidence>
<keyword evidence="4 11" id="KW-0949">S-adenosyl-L-methionine</keyword>
<dbReference type="GO" id="GO:0032259">
    <property type="term" value="P:methylation"/>
    <property type="evidence" value="ECO:0007669"/>
    <property type="project" value="UniProtKB-KW"/>
</dbReference>
<dbReference type="InterPro" id="IPR029063">
    <property type="entry name" value="SAM-dependent_MTases_sf"/>
</dbReference>
<evidence type="ECO:0000313" key="12">
    <source>
        <dbReference type="EMBL" id="THH05298.1"/>
    </source>
</evidence>
<keyword evidence="2" id="KW-0489">Methyltransferase</keyword>
<dbReference type="EMBL" id="SGPK01000272">
    <property type="protein sequence ID" value="THH05298.1"/>
    <property type="molecule type" value="Genomic_DNA"/>
</dbReference>
<feature type="binding site" evidence="11">
    <location>
        <begin position="142"/>
        <end position="143"/>
    </location>
    <ligand>
        <name>S-adenosyl-L-methionine</name>
        <dbReference type="ChEBI" id="CHEBI:59789"/>
    </ligand>
</feature>
<organism evidence="12 13">
    <name type="scientific">Phellinidium pouzarii</name>
    <dbReference type="NCBI Taxonomy" id="167371"/>
    <lineage>
        <taxon>Eukaryota</taxon>
        <taxon>Fungi</taxon>
        <taxon>Dikarya</taxon>
        <taxon>Basidiomycota</taxon>
        <taxon>Agaricomycotina</taxon>
        <taxon>Agaricomycetes</taxon>
        <taxon>Hymenochaetales</taxon>
        <taxon>Hymenochaetaceae</taxon>
        <taxon>Phellinidium</taxon>
    </lineage>
</organism>
<dbReference type="InterPro" id="IPR008576">
    <property type="entry name" value="MeTrfase_NTM1"/>
</dbReference>
<evidence type="ECO:0000256" key="2">
    <source>
        <dbReference type="ARBA" id="ARBA00022603"/>
    </source>
</evidence>
<sequence>MNIPEPNVQDGIEYWNTQPASLDGVLGGFGSCTLPRVDALGSRQFLLSLLPALSTVPSAIRPLDAPKLTRRTRALDVGAGIGRVTSTVLLHLTDDVVLLEPVEHFVREAFLRVATARHDQYAGDWKSVNDAQRSVSVVQGTLQDFDPRLAPEKWRNCTLLGRLGYVPPEGQLDGDSGFDVVWCQWCLGHLSDEDLVSFLKRAKDSLRSAFKDTGDMEGLIIVKENVCPELTPGEARTVFDKSDSSLTRSDLAWKNSFMSAGLKLLKEEIQLGFPEGLYAVKMYALRPDVGDSRLLRSRPGDLSTATA</sequence>
<feature type="binding site" evidence="11">
    <location>
        <position position="83"/>
    </location>
    <ligand>
        <name>S-adenosyl-L-methionine</name>
        <dbReference type="ChEBI" id="CHEBI:59789"/>
    </ligand>
</feature>
<dbReference type="PANTHER" id="PTHR12753:SF0">
    <property type="entry name" value="ALPHA N-TERMINAL PROTEIN METHYLTRANSFERASE 1"/>
    <property type="match status" value="1"/>
</dbReference>
<protein>
    <recommendedName>
        <fullName evidence="6">Alpha N-terminal protein methyltransferase 1</fullName>
        <ecNumber evidence="5">2.1.1.244</ecNumber>
    </recommendedName>
    <alternativeName>
        <fullName evidence="7">X-Pro-Lys N-terminal protein methyltransferase 1</fullName>
    </alternativeName>
</protein>
<evidence type="ECO:0000256" key="9">
    <source>
        <dbReference type="ARBA" id="ARBA00047885"/>
    </source>
</evidence>
<evidence type="ECO:0000313" key="13">
    <source>
        <dbReference type="Proteomes" id="UP000308199"/>
    </source>
</evidence>
<proteinExistence type="inferred from homology"/>
<evidence type="ECO:0000256" key="1">
    <source>
        <dbReference type="ARBA" id="ARBA00009059"/>
    </source>
</evidence>
<dbReference type="EC" id="2.1.1.244" evidence="5"/>
<name>A0A4S4L3S1_9AGAM</name>
<comment type="caution">
    <text evidence="12">The sequence shown here is derived from an EMBL/GenBank/DDBJ whole genome shotgun (WGS) entry which is preliminary data.</text>
</comment>
<comment type="catalytic activity">
    <reaction evidence="10">
        <text>N-terminal L-alanyl-L-prolyl-L-lysyl-[protein] + 3 S-adenosyl-L-methionine = N-terminal N,N,N-trimethyl-L-alanyl-L-prolyl-L-lysyl-[protein] + 3 S-adenosyl-L-homocysteine + 3 H(+)</text>
        <dbReference type="Rhea" id="RHEA:54712"/>
        <dbReference type="Rhea" id="RHEA-COMP:13785"/>
        <dbReference type="Rhea" id="RHEA-COMP:13971"/>
        <dbReference type="ChEBI" id="CHEBI:15378"/>
        <dbReference type="ChEBI" id="CHEBI:57856"/>
        <dbReference type="ChEBI" id="CHEBI:59789"/>
        <dbReference type="ChEBI" id="CHEBI:138057"/>
        <dbReference type="ChEBI" id="CHEBI:138315"/>
        <dbReference type="EC" id="2.1.1.244"/>
    </reaction>
</comment>
<dbReference type="GO" id="GO:0005737">
    <property type="term" value="C:cytoplasm"/>
    <property type="evidence" value="ECO:0007669"/>
    <property type="project" value="TreeGrafter"/>
</dbReference>
<dbReference type="Proteomes" id="UP000308199">
    <property type="component" value="Unassembled WGS sequence"/>
</dbReference>
<evidence type="ECO:0000256" key="4">
    <source>
        <dbReference type="ARBA" id="ARBA00022691"/>
    </source>
</evidence>
<dbReference type="Pfam" id="PF05891">
    <property type="entry name" value="Methyltransf_PK"/>
    <property type="match status" value="1"/>
</dbReference>
<evidence type="ECO:0000256" key="6">
    <source>
        <dbReference type="ARBA" id="ARBA00039449"/>
    </source>
</evidence>
<dbReference type="GO" id="GO:0071885">
    <property type="term" value="F:N-terminal protein N-methyltransferase activity"/>
    <property type="evidence" value="ECO:0007669"/>
    <property type="project" value="UniProtKB-EC"/>
</dbReference>
<evidence type="ECO:0000256" key="5">
    <source>
        <dbReference type="ARBA" id="ARBA00039112"/>
    </source>
</evidence>
<feature type="binding site" evidence="11">
    <location>
        <position position="78"/>
    </location>
    <ligand>
        <name>S-adenosyl-L-methionine</name>
        <dbReference type="ChEBI" id="CHEBI:59789"/>
    </ligand>
</feature>
<comment type="similarity">
    <text evidence="1">Belongs to the methyltransferase superfamily. NTM1 family.</text>
</comment>
<comment type="catalytic activity">
    <reaction evidence="8">
        <text>N-terminal L-seryl-L-prolyl-L-lysyl-[protein] + 3 S-adenosyl-L-methionine = N-terminal N,N,N-trimethyl-L-seryl-L-prolyl-L-lysyl-[protein] + 3 S-adenosyl-L-homocysteine + 3 H(+)</text>
        <dbReference type="Rhea" id="RHEA:54724"/>
        <dbReference type="Rhea" id="RHEA-COMP:13789"/>
        <dbReference type="Rhea" id="RHEA-COMP:13973"/>
        <dbReference type="ChEBI" id="CHEBI:15378"/>
        <dbReference type="ChEBI" id="CHEBI:57856"/>
        <dbReference type="ChEBI" id="CHEBI:59789"/>
        <dbReference type="ChEBI" id="CHEBI:138061"/>
        <dbReference type="ChEBI" id="CHEBI:138317"/>
        <dbReference type="EC" id="2.1.1.244"/>
    </reaction>
</comment>
<dbReference type="CDD" id="cd02440">
    <property type="entry name" value="AdoMet_MTases"/>
    <property type="match status" value="1"/>
</dbReference>